<dbReference type="PANTHER" id="PTHR21013:SF10">
    <property type="entry name" value="ATP SYNTHASE MITOCHONDRIAL F1 COMPLEX ASSEMBLY FACTOR 2"/>
    <property type="match status" value="1"/>
</dbReference>
<dbReference type="Gene3D" id="1.10.3580.10">
    <property type="entry name" value="ATP12 ATPase"/>
    <property type="match status" value="1"/>
</dbReference>
<dbReference type="OrthoDB" id="5673at2759"/>
<dbReference type="Gene3D" id="3.30.2180.10">
    <property type="entry name" value="ATP12-like"/>
    <property type="match status" value="1"/>
</dbReference>
<evidence type="ECO:0000313" key="8">
    <source>
        <dbReference type="Proteomes" id="UP000277300"/>
    </source>
</evidence>
<comment type="caution">
    <text evidence="7">The sequence shown here is derived from an EMBL/GenBank/DDBJ whole genome shotgun (WGS) entry which is preliminary data.</text>
</comment>
<dbReference type="InterPro" id="IPR011419">
    <property type="entry name" value="ATP12_ATP_synth-F1-assembly"/>
</dbReference>
<dbReference type="InterPro" id="IPR023335">
    <property type="entry name" value="ATP12_ortho_dom_sf"/>
</dbReference>
<evidence type="ECO:0000256" key="5">
    <source>
        <dbReference type="ARBA" id="ARBA00023186"/>
    </source>
</evidence>
<keyword evidence="3" id="KW-0809">Transit peptide</keyword>
<sequence length="283" mass="31364">MLSSVKQLKTLAAASQRTFSAKAGVGGIAGPKITGVLRFYKDVGVKDVEEPSEDGGEARKLYAVTLDGKTVKTPRQQPVRLPTRAMAFAVAHEWDAQSSDIRPATMPIMTLASTALDLGSISSSTETIDEMMHYLHTDTVCYQVTADQQDKLVALQQKKWKPIRKWFADTFGGEVDVSHGSISRLAHDEQLVTNVRGHLEKLNDFELTAMRTLTKECKSLITAMAIFKRHITAKEATDICRLEEEFQINNWGLVEGGHDLDRVNCAVKLSSASFLLYLLENKH</sequence>
<evidence type="ECO:0000313" key="7">
    <source>
        <dbReference type="EMBL" id="RLN69703.1"/>
    </source>
</evidence>
<dbReference type="Pfam" id="PF07542">
    <property type="entry name" value="ATP12"/>
    <property type="match status" value="1"/>
</dbReference>
<gene>
    <name evidence="6" type="ORF">BBJ29_002341</name>
    <name evidence="7" type="ORF">BBP00_00000156</name>
</gene>
<comment type="subcellular location">
    <subcellularLocation>
        <location evidence="1">Mitochondrion</location>
    </subcellularLocation>
</comment>
<dbReference type="EMBL" id="MBDO02000002">
    <property type="protein sequence ID" value="RLN69703.1"/>
    <property type="molecule type" value="Genomic_DNA"/>
</dbReference>
<evidence type="ECO:0000313" key="6">
    <source>
        <dbReference type="EMBL" id="RLN62194.1"/>
    </source>
</evidence>
<reference evidence="8 9" key="1">
    <citation type="submission" date="2018-07" db="EMBL/GenBank/DDBJ databases">
        <title>Genome sequencing of oomycete isolates from Chile give support for New Zealand origin for Phytophthora kernoviae and make available the first Nothophytophthora sp. genome.</title>
        <authorList>
            <person name="Studholme D.J."/>
            <person name="Sanfuentes E."/>
            <person name="Panda P."/>
            <person name="Hill R."/>
            <person name="Sambles C."/>
            <person name="Grant M."/>
            <person name="Williams N.M."/>
            <person name="Mcdougal R.L."/>
        </authorList>
    </citation>
    <scope>NUCLEOTIDE SEQUENCE [LARGE SCALE GENOMIC DNA]</scope>
    <source>
        <strain evidence="7">Chile6</strain>
        <strain evidence="6">Chile7</strain>
    </source>
</reference>
<dbReference type="GO" id="GO:0005739">
    <property type="term" value="C:mitochondrion"/>
    <property type="evidence" value="ECO:0007669"/>
    <property type="project" value="UniProtKB-SubCell"/>
</dbReference>
<dbReference type="PANTHER" id="PTHR21013">
    <property type="entry name" value="ATP SYNTHASE MITOCHONDRIAL F1 COMPLEX ASSEMBLY FACTOR 2/ATP12 PROTEIN, MITOCHONDRIAL PRECURSOR"/>
    <property type="match status" value="1"/>
</dbReference>
<dbReference type="InterPro" id="IPR042272">
    <property type="entry name" value="ATP12_ATP_synth-F1-assembly_N"/>
</dbReference>
<keyword evidence="5" id="KW-0143">Chaperone</keyword>
<dbReference type="Proteomes" id="UP000277300">
    <property type="component" value="Unassembled WGS sequence"/>
</dbReference>
<evidence type="ECO:0000256" key="1">
    <source>
        <dbReference type="ARBA" id="ARBA00004173"/>
    </source>
</evidence>
<dbReference type="EMBL" id="MBAD02000838">
    <property type="protein sequence ID" value="RLN62194.1"/>
    <property type="molecule type" value="Genomic_DNA"/>
</dbReference>
<comment type="similarity">
    <text evidence="2">Belongs to the ATP12 family.</text>
</comment>
<name>A0A3F2S3N2_9STRA</name>
<evidence type="ECO:0000256" key="3">
    <source>
        <dbReference type="ARBA" id="ARBA00022946"/>
    </source>
</evidence>
<protein>
    <recommendedName>
        <fullName evidence="10">ATP synthase mitochondrial F1 complex assembly factor 2</fullName>
    </recommendedName>
</protein>
<evidence type="ECO:0000256" key="4">
    <source>
        <dbReference type="ARBA" id="ARBA00023128"/>
    </source>
</evidence>
<dbReference type="Proteomes" id="UP000284657">
    <property type="component" value="Unassembled WGS sequence"/>
</dbReference>
<keyword evidence="4" id="KW-0496">Mitochondrion</keyword>
<proteinExistence type="inferred from homology"/>
<accession>A0A3F2S3N2</accession>
<dbReference type="SUPFAM" id="SSF160909">
    <property type="entry name" value="ATP12-like"/>
    <property type="match status" value="1"/>
</dbReference>
<evidence type="ECO:0008006" key="10">
    <source>
        <dbReference type="Google" id="ProtNLM"/>
    </source>
</evidence>
<evidence type="ECO:0000256" key="2">
    <source>
        <dbReference type="ARBA" id="ARBA00008231"/>
    </source>
</evidence>
<dbReference type="AlphaFoldDB" id="A0A3F2S3N2"/>
<evidence type="ECO:0000313" key="9">
    <source>
        <dbReference type="Proteomes" id="UP000284657"/>
    </source>
</evidence>
<dbReference type="GO" id="GO:0033615">
    <property type="term" value="P:mitochondrial proton-transporting ATP synthase complex assembly"/>
    <property type="evidence" value="ECO:0007669"/>
    <property type="project" value="TreeGrafter"/>
</dbReference>
<organism evidence="7 8">
    <name type="scientific">Phytophthora kernoviae</name>
    <dbReference type="NCBI Taxonomy" id="325452"/>
    <lineage>
        <taxon>Eukaryota</taxon>
        <taxon>Sar</taxon>
        <taxon>Stramenopiles</taxon>
        <taxon>Oomycota</taxon>
        <taxon>Peronosporomycetes</taxon>
        <taxon>Peronosporales</taxon>
        <taxon>Peronosporaceae</taxon>
        <taxon>Phytophthora</taxon>
    </lineage>
</organism>